<organism evidence="1">
    <name type="scientific">Nothobranchius pienaari</name>
    <dbReference type="NCBI Taxonomy" id="704102"/>
    <lineage>
        <taxon>Eukaryota</taxon>
        <taxon>Metazoa</taxon>
        <taxon>Chordata</taxon>
        <taxon>Craniata</taxon>
        <taxon>Vertebrata</taxon>
        <taxon>Euteleostomi</taxon>
        <taxon>Actinopterygii</taxon>
        <taxon>Neopterygii</taxon>
        <taxon>Teleostei</taxon>
        <taxon>Neoteleostei</taxon>
        <taxon>Acanthomorphata</taxon>
        <taxon>Ovalentaria</taxon>
        <taxon>Atherinomorphae</taxon>
        <taxon>Cyprinodontiformes</taxon>
        <taxon>Nothobranchiidae</taxon>
        <taxon>Nothobranchius</taxon>
    </lineage>
</organism>
<dbReference type="EMBL" id="HAEG01012331">
    <property type="protein sequence ID" value="SBR92085.1"/>
    <property type="molecule type" value="Transcribed_RNA"/>
</dbReference>
<accession>A0A1A8QE34</accession>
<gene>
    <name evidence="1" type="primary">Nfu_g_1_012608</name>
</gene>
<sequence length="47" mass="5251">ALNTSIIRRLINVLTAENIRKLSSAVCELEEASQDSEEDDDEDDESL</sequence>
<name>A0A1A8QE34_9TELE</name>
<reference evidence="1" key="1">
    <citation type="submission" date="2016-05" db="EMBL/GenBank/DDBJ databases">
        <authorList>
            <person name="Lavstsen T."/>
            <person name="Jespersen J.S."/>
        </authorList>
    </citation>
    <scope>NUCLEOTIDE SEQUENCE</scope>
    <source>
        <tissue evidence="1">Brain</tissue>
    </source>
</reference>
<evidence type="ECO:0000313" key="1">
    <source>
        <dbReference type="EMBL" id="SBR92085.1"/>
    </source>
</evidence>
<feature type="non-terminal residue" evidence="1">
    <location>
        <position position="1"/>
    </location>
</feature>
<proteinExistence type="predicted"/>
<reference evidence="1" key="2">
    <citation type="submission" date="2016-06" db="EMBL/GenBank/DDBJ databases">
        <title>The genome of a short-lived fish provides insights into sex chromosome evolution and the genetic control of aging.</title>
        <authorList>
            <person name="Reichwald K."/>
            <person name="Felder M."/>
            <person name="Petzold A."/>
            <person name="Koch P."/>
            <person name="Groth M."/>
            <person name="Platzer M."/>
        </authorList>
    </citation>
    <scope>NUCLEOTIDE SEQUENCE</scope>
    <source>
        <tissue evidence="1">Brain</tissue>
    </source>
</reference>
<protein>
    <submittedName>
        <fullName evidence="1">Uncharacterized protein</fullName>
    </submittedName>
</protein>
<dbReference type="AlphaFoldDB" id="A0A1A8QE34"/>